<proteinExistence type="predicted"/>
<organism evidence="1 2">
    <name type="scientific">Cucumis melo var. makuwa</name>
    <name type="common">Oriental melon</name>
    <dbReference type="NCBI Taxonomy" id="1194695"/>
    <lineage>
        <taxon>Eukaryota</taxon>
        <taxon>Viridiplantae</taxon>
        <taxon>Streptophyta</taxon>
        <taxon>Embryophyta</taxon>
        <taxon>Tracheophyta</taxon>
        <taxon>Spermatophyta</taxon>
        <taxon>Magnoliopsida</taxon>
        <taxon>eudicotyledons</taxon>
        <taxon>Gunneridae</taxon>
        <taxon>Pentapetalae</taxon>
        <taxon>rosids</taxon>
        <taxon>fabids</taxon>
        <taxon>Cucurbitales</taxon>
        <taxon>Cucurbitaceae</taxon>
        <taxon>Benincaseae</taxon>
        <taxon>Cucumis</taxon>
    </lineage>
</organism>
<protein>
    <submittedName>
        <fullName evidence="1">Uncharacterized protein</fullName>
    </submittedName>
</protein>
<dbReference type="Proteomes" id="UP000321393">
    <property type="component" value="Unassembled WGS sequence"/>
</dbReference>
<gene>
    <name evidence="1" type="ORF">E6C27_scaffold81G001270</name>
</gene>
<accession>A0A5A7SNX2</accession>
<name>A0A5A7SNX2_CUCMM</name>
<dbReference type="OrthoDB" id="1750419at2759"/>
<dbReference type="AlphaFoldDB" id="A0A5A7SNX2"/>
<reference evidence="1 2" key="1">
    <citation type="submission" date="2019-08" db="EMBL/GenBank/DDBJ databases">
        <title>Draft genome sequences of two oriental melons (Cucumis melo L. var makuwa).</title>
        <authorList>
            <person name="Kwon S.-Y."/>
        </authorList>
    </citation>
    <scope>NUCLEOTIDE SEQUENCE [LARGE SCALE GENOMIC DNA]</scope>
    <source>
        <strain evidence="2">cv. SW 3</strain>
        <tissue evidence="1">Leaf</tissue>
    </source>
</reference>
<comment type="caution">
    <text evidence="1">The sequence shown here is derived from an EMBL/GenBank/DDBJ whole genome shotgun (WGS) entry which is preliminary data.</text>
</comment>
<evidence type="ECO:0000313" key="2">
    <source>
        <dbReference type="Proteomes" id="UP000321393"/>
    </source>
</evidence>
<dbReference type="EMBL" id="SSTE01021131">
    <property type="protein sequence ID" value="KAA0032904.1"/>
    <property type="molecule type" value="Genomic_DNA"/>
</dbReference>
<sequence length="118" mass="12992">MKVAVSYISAQIPLIALASMINPWQAHLGLDTSDPHRKLTLFHTLPVDATAAFGYRRGMKGEEAGKKRLFPIGSPLYQALVRPIHDYWAMTGKDSLPVILTSCMIAGFFGNPFATSWT</sequence>
<evidence type="ECO:0000313" key="1">
    <source>
        <dbReference type="EMBL" id="KAA0032904.1"/>
    </source>
</evidence>